<name>A0A238YYF5_9BACT</name>
<dbReference type="AlphaFoldDB" id="A0A238YYF5"/>
<dbReference type="SUPFAM" id="SSF52833">
    <property type="entry name" value="Thioredoxin-like"/>
    <property type="match status" value="1"/>
</dbReference>
<dbReference type="InterPro" id="IPR036249">
    <property type="entry name" value="Thioredoxin-like_sf"/>
</dbReference>
<dbReference type="RefSeq" id="WP_179216894.1">
    <property type="nucleotide sequence ID" value="NZ_FZOC01000002.1"/>
</dbReference>
<dbReference type="Proteomes" id="UP000198324">
    <property type="component" value="Unassembled WGS sequence"/>
</dbReference>
<protein>
    <submittedName>
        <fullName evidence="3">Peroxiredoxin</fullName>
    </submittedName>
</protein>
<feature type="chain" id="PRO_5012466888" evidence="1">
    <location>
        <begin position="28"/>
        <end position="192"/>
    </location>
</feature>
<evidence type="ECO:0000259" key="2">
    <source>
        <dbReference type="PROSITE" id="PS51352"/>
    </source>
</evidence>
<dbReference type="InterPro" id="IPR000866">
    <property type="entry name" value="AhpC/TSA"/>
</dbReference>
<reference evidence="3 4" key="1">
    <citation type="submission" date="2017-06" db="EMBL/GenBank/DDBJ databases">
        <authorList>
            <person name="Kim H.J."/>
            <person name="Triplett B.A."/>
        </authorList>
    </citation>
    <scope>NUCLEOTIDE SEQUENCE [LARGE SCALE GENOMIC DNA]</scope>
    <source>
        <strain evidence="3 4">DSM 13116</strain>
    </source>
</reference>
<dbReference type="InterPro" id="IPR013766">
    <property type="entry name" value="Thioredoxin_domain"/>
</dbReference>
<keyword evidence="4" id="KW-1185">Reference proteome</keyword>
<proteinExistence type="predicted"/>
<dbReference type="Pfam" id="PF00578">
    <property type="entry name" value="AhpC-TSA"/>
    <property type="match status" value="1"/>
</dbReference>
<feature type="domain" description="Thioredoxin" evidence="2">
    <location>
        <begin position="17"/>
        <end position="191"/>
    </location>
</feature>
<keyword evidence="1" id="KW-0732">Signal</keyword>
<evidence type="ECO:0000313" key="3">
    <source>
        <dbReference type="EMBL" id="SNR76246.1"/>
    </source>
</evidence>
<organism evidence="3 4">
    <name type="scientific">Humidesulfovibrio mexicanus</name>
    <dbReference type="NCBI Taxonomy" id="147047"/>
    <lineage>
        <taxon>Bacteria</taxon>
        <taxon>Pseudomonadati</taxon>
        <taxon>Thermodesulfobacteriota</taxon>
        <taxon>Desulfovibrionia</taxon>
        <taxon>Desulfovibrionales</taxon>
        <taxon>Desulfovibrionaceae</taxon>
        <taxon>Humidesulfovibrio</taxon>
    </lineage>
</organism>
<dbReference type="CDD" id="cd02966">
    <property type="entry name" value="TlpA_like_family"/>
    <property type="match status" value="1"/>
</dbReference>
<feature type="signal peptide" evidence="1">
    <location>
        <begin position="1"/>
        <end position="27"/>
    </location>
</feature>
<evidence type="ECO:0000256" key="1">
    <source>
        <dbReference type="SAM" id="SignalP"/>
    </source>
</evidence>
<evidence type="ECO:0000313" key="4">
    <source>
        <dbReference type="Proteomes" id="UP000198324"/>
    </source>
</evidence>
<dbReference type="Gene3D" id="3.40.30.10">
    <property type="entry name" value="Glutaredoxin"/>
    <property type="match status" value="1"/>
</dbReference>
<gene>
    <name evidence="3" type="ORF">SAMN04488503_1104</name>
</gene>
<dbReference type="GO" id="GO:0016491">
    <property type="term" value="F:oxidoreductase activity"/>
    <property type="evidence" value="ECO:0007669"/>
    <property type="project" value="InterPro"/>
</dbReference>
<dbReference type="PROSITE" id="PS51352">
    <property type="entry name" value="THIOREDOXIN_2"/>
    <property type="match status" value="1"/>
</dbReference>
<sequence>MDTPTASRISALLLALLLALSALPALAAKPRTGDILPDEESTARLAPPDAAALGLSPDKPLRLSQIKARTLLVEVYSMYCPICQTVAPAVNRVHERLAASPLGREIGFVALGAGNSPFEIEVFRKKYRTPFPLVPDPDYVLHKAFMSVGTPAFFVLRPLPGGKGLKVLLYHEGPLKDEDAFVEQVLRAAAQK</sequence>
<accession>A0A238YYF5</accession>
<dbReference type="GO" id="GO:0016209">
    <property type="term" value="F:antioxidant activity"/>
    <property type="evidence" value="ECO:0007669"/>
    <property type="project" value="InterPro"/>
</dbReference>
<dbReference type="EMBL" id="FZOC01000002">
    <property type="protein sequence ID" value="SNR76246.1"/>
    <property type="molecule type" value="Genomic_DNA"/>
</dbReference>